<dbReference type="Gene3D" id="3.40.30.10">
    <property type="entry name" value="Glutaredoxin"/>
    <property type="match status" value="1"/>
</dbReference>
<dbReference type="Pfam" id="PF13848">
    <property type="entry name" value="Thioredoxin_6"/>
    <property type="match status" value="1"/>
</dbReference>
<evidence type="ECO:0000313" key="3">
    <source>
        <dbReference type="EMBL" id="KAL1882769.1"/>
    </source>
</evidence>
<protein>
    <submittedName>
        <fullName evidence="3">Uncharacterized protein</fullName>
    </submittedName>
</protein>
<name>A0ABR3Y4W9_9PEZI</name>
<organism evidence="3 4">
    <name type="scientific">Phialemonium thermophilum</name>
    <dbReference type="NCBI Taxonomy" id="223376"/>
    <lineage>
        <taxon>Eukaryota</taxon>
        <taxon>Fungi</taxon>
        <taxon>Dikarya</taxon>
        <taxon>Ascomycota</taxon>
        <taxon>Pezizomycotina</taxon>
        <taxon>Sordariomycetes</taxon>
        <taxon>Sordariomycetidae</taxon>
        <taxon>Cephalothecales</taxon>
        <taxon>Cephalothecaceae</taxon>
        <taxon>Phialemonium</taxon>
    </lineage>
</organism>
<dbReference type="SUPFAM" id="SSF52833">
    <property type="entry name" value="Thioredoxin-like"/>
    <property type="match status" value="1"/>
</dbReference>
<proteinExistence type="predicted"/>
<dbReference type="CDD" id="cd02982">
    <property type="entry name" value="PDI_b'_family"/>
    <property type="match status" value="1"/>
</dbReference>
<feature type="signal peptide" evidence="2">
    <location>
        <begin position="1"/>
        <end position="19"/>
    </location>
</feature>
<comment type="caution">
    <text evidence="3">The sequence shown here is derived from an EMBL/GenBank/DDBJ whole genome shotgun (WGS) entry which is preliminary data.</text>
</comment>
<dbReference type="InterPro" id="IPR036249">
    <property type="entry name" value="Thioredoxin-like_sf"/>
</dbReference>
<gene>
    <name evidence="3" type="ORF">VTK73DRAFT_894</name>
</gene>
<evidence type="ECO:0000256" key="2">
    <source>
        <dbReference type="SAM" id="SignalP"/>
    </source>
</evidence>
<reference evidence="3 4" key="1">
    <citation type="journal article" date="2024" name="Commun. Biol.">
        <title>Comparative genomic analysis of thermophilic fungi reveals convergent evolutionary adaptations and gene losses.</title>
        <authorList>
            <person name="Steindorff A.S."/>
            <person name="Aguilar-Pontes M.V."/>
            <person name="Robinson A.J."/>
            <person name="Andreopoulos B."/>
            <person name="LaButti K."/>
            <person name="Kuo A."/>
            <person name="Mondo S."/>
            <person name="Riley R."/>
            <person name="Otillar R."/>
            <person name="Haridas S."/>
            <person name="Lipzen A."/>
            <person name="Grimwood J."/>
            <person name="Schmutz J."/>
            <person name="Clum A."/>
            <person name="Reid I.D."/>
            <person name="Moisan M.C."/>
            <person name="Butler G."/>
            <person name="Nguyen T.T.M."/>
            <person name="Dewar K."/>
            <person name="Conant G."/>
            <person name="Drula E."/>
            <person name="Henrissat B."/>
            <person name="Hansel C."/>
            <person name="Singer S."/>
            <person name="Hutchinson M.I."/>
            <person name="de Vries R.P."/>
            <person name="Natvig D.O."/>
            <person name="Powell A.J."/>
            <person name="Tsang A."/>
            <person name="Grigoriev I.V."/>
        </authorList>
    </citation>
    <scope>NUCLEOTIDE SEQUENCE [LARGE SCALE GENOMIC DNA]</scope>
    <source>
        <strain evidence="3 4">ATCC 24622</strain>
    </source>
</reference>
<feature type="chain" id="PRO_5047287520" evidence="2">
    <location>
        <begin position="20"/>
        <end position="318"/>
    </location>
</feature>
<accession>A0ABR3Y4W9</accession>
<dbReference type="Proteomes" id="UP001586593">
    <property type="component" value="Unassembled WGS sequence"/>
</dbReference>
<evidence type="ECO:0000313" key="4">
    <source>
        <dbReference type="Proteomes" id="UP001586593"/>
    </source>
</evidence>
<keyword evidence="2" id="KW-0732">Signal</keyword>
<evidence type="ECO:0000256" key="1">
    <source>
        <dbReference type="SAM" id="MobiDB-lite"/>
    </source>
</evidence>
<dbReference type="EMBL" id="JAZHXJ010000012">
    <property type="protein sequence ID" value="KAL1882769.1"/>
    <property type="molecule type" value="Genomic_DNA"/>
</dbReference>
<keyword evidence="4" id="KW-1185">Reference proteome</keyword>
<feature type="region of interest" description="Disordered" evidence="1">
    <location>
        <begin position="267"/>
        <end position="289"/>
    </location>
</feature>
<sequence>MQYSVVLFWVHWGVSICSAWQHLSGDELKKRLVITDYTLVAFVFPKEEKSVWLEPEWQLAVSADRGNLVSIECSGDAQSCHELGALETSEICLFSGQNLLSRYQGPRRASAKVDGETVTLSSFEVEEELDAWVTEASRPVIAELTRLNRQRLLNRGKPMIYIFSPSEAERADMRNRLAKLARSYYDSLTVVTADPFDFPDLVNRFGLGKCSNGHGNALSPSYPAGVVHQLSTDRIYRYPIGKALTSDALTRWGLSIVQGHVQPWTPVSEGSNIGEGKNGGRGASSANPLVGTKVATRRVSKASNIPGLKIRVAGRDEL</sequence>